<protein>
    <submittedName>
        <fullName evidence="1">Uncharacterized protein</fullName>
    </submittedName>
</protein>
<proteinExistence type="predicted"/>
<reference evidence="1" key="1">
    <citation type="submission" date="2022-04" db="EMBL/GenBank/DDBJ databases">
        <title>Chromosome-scale genome assembly of Holotrichia oblita Faldermann.</title>
        <authorList>
            <person name="Rongchong L."/>
        </authorList>
    </citation>
    <scope>NUCLEOTIDE SEQUENCE</scope>
    <source>
        <strain evidence="1">81SQS9</strain>
    </source>
</reference>
<evidence type="ECO:0000313" key="2">
    <source>
        <dbReference type="Proteomes" id="UP001056778"/>
    </source>
</evidence>
<dbReference type="EMBL" id="CM043020">
    <property type="protein sequence ID" value="KAI4460325.1"/>
    <property type="molecule type" value="Genomic_DNA"/>
</dbReference>
<sequence>MSTLQPPNRYRACMLPSQGVQEITDIPDDYLNQSSVLKHLAKEVKIPNNNTTARDNIDNQDDGHFKELKYAITIRDRRPRISQMGEEQGEIRRGELEQEVLKVHRAHEELVQTCDRRERLEKAARVRLQNENPTVAGSESNSKGANRFLPQSSVIEECLPARGPVCHCAAKRKIPKPLLAGVSTDSGGLFDSGSSFLLPSQVARHESGDMLLLEKQGRTSQKQRMQENNTPTNGQQSNQSDSPTATNSDLPPSSLPRPPRTSSTHRSGLPRRMGDYNRLPDAETPPQRKKSDGGDSSVRTRVADVVRRLDLSYHHRGNWANMGDYPRAEDPVRR</sequence>
<organism evidence="1 2">
    <name type="scientific">Holotrichia oblita</name>
    <name type="common">Chafer beetle</name>
    <dbReference type="NCBI Taxonomy" id="644536"/>
    <lineage>
        <taxon>Eukaryota</taxon>
        <taxon>Metazoa</taxon>
        <taxon>Ecdysozoa</taxon>
        <taxon>Arthropoda</taxon>
        <taxon>Hexapoda</taxon>
        <taxon>Insecta</taxon>
        <taxon>Pterygota</taxon>
        <taxon>Neoptera</taxon>
        <taxon>Endopterygota</taxon>
        <taxon>Coleoptera</taxon>
        <taxon>Polyphaga</taxon>
        <taxon>Scarabaeiformia</taxon>
        <taxon>Scarabaeidae</taxon>
        <taxon>Melolonthinae</taxon>
        <taxon>Holotrichia</taxon>
    </lineage>
</organism>
<gene>
    <name evidence="1" type="ORF">MML48_6g00006370</name>
</gene>
<dbReference type="Proteomes" id="UP001056778">
    <property type="component" value="Chromosome 6"/>
</dbReference>
<accession>A0ACB9T0K1</accession>
<keyword evidence="2" id="KW-1185">Reference proteome</keyword>
<name>A0ACB9T0K1_HOLOL</name>
<evidence type="ECO:0000313" key="1">
    <source>
        <dbReference type="EMBL" id="KAI4460325.1"/>
    </source>
</evidence>
<comment type="caution">
    <text evidence="1">The sequence shown here is derived from an EMBL/GenBank/DDBJ whole genome shotgun (WGS) entry which is preliminary data.</text>
</comment>